<dbReference type="RefSeq" id="WP_058292301.1">
    <property type="nucleotide sequence ID" value="NZ_JGYD01000011.1"/>
</dbReference>
<dbReference type="PATRIC" id="fig|61435.5.peg.551"/>
<evidence type="ECO:0000313" key="3">
    <source>
        <dbReference type="EMBL" id="KSV18358.1"/>
    </source>
</evidence>
<protein>
    <submittedName>
        <fullName evidence="3">Epimerase</fullName>
    </submittedName>
</protein>
<sequence>MPEVLVTGGCGFIGSHLVDALLSQGFKVRVMDNLSNGSLENLKCGQRDKLEIINGNLTDKFLLDSAVKGCETVFHLAAHANVQNSAKDTGIDLENNTLATHNLLEAMRRNRVDRLVFASSAAVYGESGLTVLDEDYGPLLPISLYGASKLAGEGLISAYSHLYGLKATMFRFANIVGSRRHSGVIYDFVSRLRQNPSSLLVLGDGSQSKPYLHVSDCVAGMLLGFEKSTKNLGLYNLGTPDSVAVRDIACLVASEMGLKNVCYSYSGGERGWQGDAPQVRFDISRIRTLGFKPQFTSLQAVKLAIKETLKEI</sequence>
<proteinExistence type="inferred from homology"/>
<comment type="similarity">
    <text evidence="1">Belongs to the NAD(P)-dependent epimerase/dehydratase family.</text>
</comment>
<dbReference type="PROSITE" id="PS00061">
    <property type="entry name" value="ADH_SHORT"/>
    <property type="match status" value="1"/>
</dbReference>
<accession>A0A0V8M3M7</accession>
<dbReference type="PANTHER" id="PTHR43000">
    <property type="entry name" value="DTDP-D-GLUCOSE 4,6-DEHYDRATASE-RELATED"/>
    <property type="match status" value="1"/>
</dbReference>
<dbReference type="InterPro" id="IPR020904">
    <property type="entry name" value="Sc_DH/Rdtase_CS"/>
</dbReference>
<evidence type="ECO:0000313" key="4">
    <source>
        <dbReference type="Proteomes" id="UP000053577"/>
    </source>
</evidence>
<evidence type="ECO:0000256" key="1">
    <source>
        <dbReference type="ARBA" id="ARBA00007637"/>
    </source>
</evidence>
<comment type="caution">
    <text evidence="3">The sequence shown here is derived from an EMBL/GenBank/DDBJ whole genome shotgun (WGS) entry which is preliminary data.</text>
</comment>
<organism evidence="3 4">
    <name type="scientific">Dehalococcoides mccartyi</name>
    <dbReference type="NCBI Taxonomy" id="61435"/>
    <lineage>
        <taxon>Bacteria</taxon>
        <taxon>Bacillati</taxon>
        <taxon>Chloroflexota</taxon>
        <taxon>Dehalococcoidia</taxon>
        <taxon>Dehalococcoidales</taxon>
        <taxon>Dehalococcoidaceae</taxon>
        <taxon>Dehalococcoides</taxon>
    </lineage>
</organism>
<dbReference type="Proteomes" id="UP000053577">
    <property type="component" value="Unassembled WGS sequence"/>
</dbReference>
<dbReference type="SUPFAM" id="SSF51735">
    <property type="entry name" value="NAD(P)-binding Rossmann-fold domains"/>
    <property type="match status" value="1"/>
</dbReference>
<dbReference type="InterPro" id="IPR036291">
    <property type="entry name" value="NAD(P)-bd_dom_sf"/>
</dbReference>
<dbReference type="EMBL" id="JGYD01000011">
    <property type="protein sequence ID" value="KSV18358.1"/>
    <property type="molecule type" value="Genomic_DNA"/>
</dbReference>
<dbReference type="Gene3D" id="3.40.50.720">
    <property type="entry name" value="NAD(P)-binding Rossmann-like Domain"/>
    <property type="match status" value="1"/>
</dbReference>
<dbReference type="OrthoDB" id="9803061at2"/>
<dbReference type="Gene3D" id="3.90.25.10">
    <property type="entry name" value="UDP-galactose 4-epimerase, domain 1"/>
    <property type="match status" value="2"/>
</dbReference>
<name>A0A0V8M3M7_9CHLR</name>
<dbReference type="Pfam" id="PF01370">
    <property type="entry name" value="Epimerase"/>
    <property type="match status" value="1"/>
</dbReference>
<evidence type="ECO:0000259" key="2">
    <source>
        <dbReference type="Pfam" id="PF01370"/>
    </source>
</evidence>
<dbReference type="AlphaFoldDB" id="A0A0V8M3M7"/>
<reference evidence="3 4" key="1">
    <citation type="journal article" date="2015" name="Sci. Rep.">
        <title>A comparative genomics and reductive dehalogenase gene transcription study of two chloroethene-respiring bacteria, Dehalococcoides mccartyi strains MB and 11a.</title>
        <authorList>
            <person name="Low A."/>
            <person name="Shen Z."/>
            <person name="Cheng D."/>
            <person name="Rogers M.J."/>
            <person name="Lee P.K."/>
            <person name="He J."/>
        </authorList>
    </citation>
    <scope>NUCLEOTIDE SEQUENCE [LARGE SCALE GENOMIC DNA]</scope>
    <source>
        <strain evidence="3 4">MB</strain>
    </source>
</reference>
<dbReference type="InterPro" id="IPR001509">
    <property type="entry name" value="Epimerase_deHydtase"/>
</dbReference>
<dbReference type="CDD" id="cd05234">
    <property type="entry name" value="UDP_G4E_2_SDR_e"/>
    <property type="match status" value="1"/>
</dbReference>
<gene>
    <name evidence="3" type="ORF">DA01_02740</name>
</gene>
<feature type="domain" description="NAD-dependent epimerase/dehydratase" evidence="2">
    <location>
        <begin position="4"/>
        <end position="238"/>
    </location>
</feature>